<keyword evidence="4" id="KW-0547">Nucleotide-binding</keyword>
<protein>
    <submittedName>
        <fullName evidence="11">Molybdenum ABC transporter ATP-binding protein</fullName>
    </submittedName>
</protein>
<dbReference type="InterPro" id="IPR027417">
    <property type="entry name" value="P-loop_NTPase"/>
</dbReference>
<dbReference type="PANTHER" id="PTHR43514">
    <property type="entry name" value="ABC TRANSPORTER I FAMILY MEMBER 10"/>
    <property type="match status" value="1"/>
</dbReference>
<dbReference type="SMART" id="SM00382">
    <property type="entry name" value="AAA"/>
    <property type="match status" value="1"/>
</dbReference>
<dbReference type="Gene3D" id="3.40.50.300">
    <property type="entry name" value="P-loop containing nucleotide triphosphate hydrolases"/>
    <property type="match status" value="1"/>
</dbReference>
<feature type="domain" description="ABC transporter" evidence="9">
    <location>
        <begin position="2"/>
        <end position="233"/>
    </location>
</feature>
<evidence type="ECO:0000256" key="7">
    <source>
        <dbReference type="ARBA" id="ARBA00023136"/>
    </source>
</evidence>
<dbReference type="InterPro" id="IPR005116">
    <property type="entry name" value="Transp-assoc_OB_typ1"/>
</dbReference>
<dbReference type="Gene3D" id="2.40.50.100">
    <property type="match status" value="1"/>
</dbReference>
<dbReference type="GO" id="GO:0016887">
    <property type="term" value="F:ATP hydrolysis activity"/>
    <property type="evidence" value="ECO:0007669"/>
    <property type="project" value="InterPro"/>
</dbReference>
<dbReference type="OrthoDB" id="9802264at2"/>
<name>A0A126T776_9GAMM</name>
<dbReference type="GO" id="GO:0015689">
    <property type="term" value="P:molybdate ion transport"/>
    <property type="evidence" value="ECO:0007669"/>
    <property type="project" value="InterPro"/>
</dbReference>
<dbReference type="PANTHER" id="PTHR43514:SF4">
    <property type="entry name" value="ABC TRANSPORTER I FAMILY MEMBER 10"/>
    <property type="match status" value="1"/>
</dbReference>
<evidence type="ECO:0000259" key="9">
    <source>
        <dbReference type="PROSITE" id="PS50893"/>
    </source>
</evidence>
<accession>A0A126T776</accession>
<keyword evidence="7" id="KW-0472">Membrane</keyword>
<keyword evidence="6" id="KW-1278">Translocase</keyword>
<dbReference type="Pfam" id="PF00005">
    <property type="entry name" value="ABC_tran"/>
    <property type="match status" value="1"/>
</dbReference>
<feature type="domain" description="Mop" evidence="10">
    <location>
        <begin position="294"/>
        <end position="358"/>
    </location>
</feature>
<dbReference type="EMBL" id="CP014476">
    <property type="protein sequence ID" value="AMK77926.1"/>
    <property type="molecule type" value="Genomic_DNA"/>
</dbReference>
<dbReference type="SUPFAM" id="SSF50331">
    <property type="entry name" value="MOP-like"/>
    <property type="match status" value="1"/>
</dbReference>
<dbReference type="STRING" id="1538553.JT25_015815"/>
<keyword evidence="2" id="KW-1003">Cell membrane</keyword>
<dbReference type="PROSITE" id="PS51866">
    <property type="entry name" value="MOP"/>
    <property type="match status" value="1"/>
</dbReference>
<dbReference type="PROSITE" id="PS50893">
    <property type="entry name" value="ABC_TRANSPORTER_2"/>
    <property type="match status" value="1"/>
</dbReference>
<dbReference type="Pfam" id="PF03459">
    <property type="entry name" value="TOBE"/>
    <property type="match status" value="1"/>
</dbReference>
<evidence type="ECO:0000256" key="5">
    <source>
        <dbReference type="ARBA" id="ARBA00022840"/>
    </source>
</evidence>
<proteinExistence type="predicted"/>
<keyword evidence="1" id="KW-0813">Transport</keyword>
<keyword evidence="12" id="KW-1185">Reference proteome</keyword>
<dbReference type="InterPro" id="IPR004606">
    <property type="entry name" value="Mop_domain"/>
</dbReference>
<keyword evidence="5 11" id="KW-0067">ATP-binding</keyword>
<evidence type="ECO:0000313" key="11">
    <source>
        <dbReference type="EMBL" id="AMK77926.1"/>
    </source>
</evidence>
<evidence type="ECO:0000313" key="12">
    <source>
        <dbReference type="Proteomes" id="UP000030512"/>
    </source>
</evidence>
<keyword evidence="3 8" id="KW-0500">Molybdenum</keyword>
<evidence type="ECO:0000256" key="6">
    <source>
        <dbReference type="ARBA" id="ARBA00022967"/>
    </source>
</evidence>
<evidence type="ECO:0000256" key="3">
    <source>
        <dbReference type="ARBA" id="ARBA00022505"/>
    </source>
</evidence>
<reference evidence="11 12" key="1">
    <citation type="journal article" date="2015" name="Environ. Microbiol.">
        <title>Methane oxidation coupled to nitrate reduction under hypoxia by the Gammaproteobacterium Methylomonas denitrificans, sp. nov. type strain FJG1.</title>
        <authorList>
            <person name="Kits K.D."/>
            <person name="Klotz M.G."/>
            <person name="Stein L.Y."/>
        </authorList>
    </citation>
    <scope>NUCLEOTIDE SEQUENCE [LARGE SCALE GENOMIC DNA]</scope>
    <source>
        <strain evidence="11 12">FJG1</strain>
    </source>
</reference>
<evidence type="ECO:0000256" key="1">
    <source>
        <dbReference type="ARBA" id="ARBA00022448"/>
    </source>
</evidence>
<dbReference type="InterPro" id="IPR003439">
    <property type="entry name" value="ABC_transporter-like_ATP-bd"/>
</dbReference>
<evidence type="ECO:0000259" key="10">
    <source>
        <dbReference type="PROSITE" id="PS51866"/>
    </source>
</evidence>
<dbReference type="GO" id="GO:0005524">
    <property type="term" value="F:ATP binding"/>
    <property type="evidence" value="ECO:0007669"/>
    <property type="project" value="UniProtKB-KW"/>
</dbReference>
<dbReference type="InterPro" id="IPR003593">
    <property type="entry name" value="AAA+_ATPase"/>
</dbReference>
<gene>
    <name evidence="11" type="ORF">JT25_015815</name>
</gene>
<dbReference type="InterPro" id="IPR050334">
    <property type="entry name" value="Molybdenum_import_ModC"/>
</dbReference>
<dbReference type="PROSITE" id="PS00211">
    <property type="entry name" value="ABC_TRANSPORTER_1"/>
    <property type="match status" value="1"/>
</dbReference>
<dbReference type="InterPro" id="IPR008995">
    <property type="entry name" value="Mo/tungstate-bd_C_term_dom"/>
</dbReference>
<evidence type="ECO:0000256" key="2">
    <source>
        <dbReference type="ARBA" id="ARBA00022475"/>
    </source>
</evidence>
<dbReference type="InterPro" id="IPR017871">
    <property type="entry name" value="ABC_transporter-like_CS"/>
</dbReference>
<evidence type="ECO:0000256" key="8">
    <source>
        <dbReference type="PROSITE-ProRule" id="PRU01213"/>
    </source>
</evidence>
<dbReference type="AlphaFoldDB" id="A0A126T776"/>
<dbReference type="KEGG" id="mdn:JT25_015815"/>
<dbReference type="RefSeq" id="WP_052142256.1">
    <property type="nucleotide sequence ID" value="NZ_CP014476.1"/>
</dbReference>
<dbReference type="SUPFAM" id="SSF52540">
    <property type="entry name" value="P-loop containing nucleoside triphosphate hydrolases"/>
    <property type="match status" value="1"/>
</dbReference>
<sequence>MLLEMNVKLRRGHFDLVTQLSVGEVSVGLFGQSGAGKSTLLGLIAGTIQPQSGHISLDGKILFDSRKGIVMPREQRPIGAVLQIDCADATETVRDNLTAAYYRTRKQRRLFKPDYLINLLELGANLNQPIERLSVGERQRVALARSLLKSPKLLLLDETFAAIGHGYRSQLLPILKRLQDEFGLPVLYASQSLGEILELTDQLIVLEHGQVLRSGSLREVAKQQGILRYLGIRQIDNILLVSIRDHDYQAGCSLADSFGLPLALPLRQQFMIGSQTQVSIRANDIALSRAYIDGISIQNQLKGRICAIIPSGESLIVQVDCGGTLLVEITPGACQSMALREGDVVYCLIKTHAIVYLAELDSLPYQRIVSHGDGYYYLNNADAETTSVLEYRY</sequence>
<organism evidence="11 12">
    <name type="scientific">Methylomonas denitrificans</name>
    <dbReference type="NCBI Taxonomy" id="1538553"/>
    <lineage>
        <taxon>Bacteria</taxon>
        <taxon>Pseudomonadati</taxon>
        <taxon>Pseudomonadota</taxon>
        <taxon>Gammaproteobacteria</taxon>
        <taxon>Methylococcales</taxon>
        <taxon>Methylococcaceae</taxon>
        <taxon>Methylomonas</taxon>
    </lineage>
</organism>
<evidence type="ECO:0000256" key="4">
    <source>
        <dbReference type="ARBA" id="ARBA00022741"/>
    </source>
</evidence>
<dbReference type="Proteomes" id="UP000030512">
    <property type="component" value="Chromosome"/>
</dbReference>